<proteinExistence type="predicted"/>
<accession>A0A1M3TF55</accession>
<name>A0A1M3TF55_ASPLC</name>
<dbReference type="Proteomes" id="UP000184063">
    <property type="component" value="Unassembled WGS sequence"/>
</dbReference>
<evidence type="ECO:0000313" key="2">
    <source>
        <dbReference type="Proteomes" id="UP000184063"/>
    </source>
</evidence>
<dbReference type="EMBL" id="KV878243">
    <property type="protein sequence ID" value="OJZ85365.1"/>
    <property type="molecule type" value="Genomic_DNA"/>
</dbReference>
<evidence type="ECO:0000313" key="1">
    <source>
        <dbReference type="EMBL" id="OJZ85365.1"/>
    </source>
</evidence>
<dbReference type="VEuPathDB" id="FungiDB:ASPFODRAFT_662091"/>
<sequence length="79" mass="9010">MLVREREQKHPLKTGHRIRIQSMFHNLLPTAMQDGIPEADRVRSRSRQMMVGFSPISLIIVEGTCNCCLSAHIDTCSYP</sequence>
<organism evidence="1 2">
    <name type="scientific">Aspergillus luchuensis (strain CBS 106.47)</name>
    <dbReference type="NCBI Taxonomy" id="1137211"/>
    <lineage>
        <taxon>Eukaryota</taxon>
        <taxon>Fungi</taxon>
        <taxon>Dikarya</taxon>
        <taxon>Ascomycota</taxon>
        <taxon>Pezizomycotina</taxon>
        <taxon>Eurotiomycetes</taxon>
        <taxon>Eurotiomycetidae</taxon>
        <taxon>Eurotiales</taxon>
        <taxon>Aspergillaceae</taxon>
        <taxon>Aspergillus</taxon>
        <taxon>Aspergillus subgen. Circumdati</taxon>
    </lineage>
</organism>
<gene>
    <name evidence="1" type="ORF">ASPFODRAFT_662091</name>
</gene>
<reference evidence="2" key="1">
    <citation type="journal article" date="2017" name="Genome Biol.">
        <title>Comparative genomics reveals high biological diversity and specific adaptations in the industrially and medically important fungal genus Aspergillus.</title>
        <authorList>
            <person name="de Vries R.P."/>
            <person name="Riley R."/>
            <person name="Wiebenga A."/>
            <person name="Aguilar-Osorio G."/>
            <person name="Amillis S."/>
            <person name="Uchima C.A."/>
            <person name="Anderluh G."/>
            <person name="Asadollahi M."/>
            <person name="Askin M."/>
            <person name="Barry K."/>
            <person name="Battaglia E."/>
            <person name="Bayram O."/>
            <person name="Benocci T."/>
            <person name="Braus-Stromeyer S.A."/>
            <person name="Caldana C."/>
            <person name="Canovas D."/>
            <person name="Cerqueira G.C."/>
            <person name="Chen F."/>
            <person name="Chen W."/>
            <person name="Choi C."/>
            <person name="Clum A."/>
            <person name="Dos Santos R.A."/>
            <person name="Damasio A.R."/>
            <person name="Diallinas G."/>
            <person name="Emri T."/>
            <person name="Fekete E."/>
            <person name="Flipphi M."/>
            <person name="Freyberg S."/>
            <person name="Gallo A."/>
            <person name="Gournas C."/>
            <person name="Habgood R."/>
            <person name="Hainaut M."/>
            <person name="Harispe M.L."/>
            <person name="Henrissat B."/>
            <person name="Hilden K.S."/>
            <person name="Hope R."/>
            <person name="Hossain A."/>
            <person name="Karabika E."/>
            <person name="Karaffa L."/>
            <person name="Karanyi Z."/>
            <person name="Krasevec N."/>
            <person name="Kuo A."/>
            <person name="Kusch H."/>
            <person name="LaButti K."/>
            <person name="Lagendijk E.L."/>
            <person name="Lapidus A."/>
            <person name="Levasseur A."/>
            <person name="Lindquist E."/>
            <person name="Lipzen A."/>
            <person name="Logrieco A.F."/>
            <person name="MacCabe A."/>
            <person name="Maekelae M.R."/>
            <person name="Malavazi I."/>
            <person name="Melin P."/>
            <person name="Meyer V."/>
            <person name="Mielnichuk N."/>
            <person name="Miskei M."/>
            <person name="Molnar A.P."/>
            <person name="Mule G."/>
            <person name="Ngan C.Y."/>
            <person name="Orejas M."/>
            <person name="Orosz E."/>
            <person name="Ouedraogo J.P."/>
            <person name="Overkamp K.M."/>
            <person name="Park H.-S."/>
            <person name="Perrone G."/>
            <person name="Piumi F."/>
            <person name="Punt P.J."/>
            <person name="Ram A.F."/>
            <person name="Ramon A."/>
            <person name="Rauscher S."/>
            <person name="Record E."/>
            <person name="Riano-Pachon D.M."/>
            <person name="Robert V."/>
            <person name="Roehrig J."/>
            <person name="Ruller R."/>
            <person name="Salamov A."/>
            <person name="Salih N.S."/>
            <person name="Samson R.A."/>
            <person name="Sandor E."/>
            <person name="Sanguinetti M."/>
            <person name="Schuetze T."/>
            <person name="Sepcic K."/>
            <person name="Shelest E."/>
            <person name="Sherlock G."/>
            <person name="Sophianopoulou V."/>
            <person name="Squina F.M."/>
            <person name="Sun H."/>
            <person name="Susca A."/>
            <person name="Todd R.B."/>
            <person name="Tsang A."/>
            <person name="Unkles S.E."/>
            <person name="van de Wiele N."/>
            <person name="van Rossen-Uffink D."/>
            <person name="Oliveira J.V."/>
            <person name="Vesth T.C."/>
            <person name="Visser J."/>
            <person name="Yu J.-H."/>
            <person name="Zhou M."/>
            <person name="Andersen M.R."/>
            <person name="Archer D.B."/>
            <person name="Baker S.E."/>
            <person name="Benoit I."/>
            <person name="Brakhage A.A."/>
            <person name="Braus G.H."/>
            <person name="Fischer R."/>
            <person name="Frisvad J.C."/>
            <person name="Goldman G.H."/>
            <person name="Houbraken J."/>
            <person name="Oakley B."/>
            <person name="Pocsi I."/>
            <person name="Scazzocchio C."/>
            <person name="Seiboth B."/>
            <person name="vanKuyk P.A."/>
            <person name="Wortman J."/>
            <person name="Dyer P.S."/>
            <person name="Grigoriev I.V."/>
        </authorList>
    </citation>
    <scope>NUCLEOTIDE SEQUENCE [LARGE SCALE GENOMIC DNA]</scope>
    <source>
        <strain evidence="2">CBS 106.47</strain>
    </source>
</reference>
<protein>
    <submittedName>
        <fullName evidence="1">Uncharacterized protein</fullName>
    </submittedName>
</protein>
<dbReference type="AlphaFoldDB" id="A0A1M3TF55"/>